<organism evidence="1">
    <name type="scientific">Rhizophora mucronata</name>
    <name type="common">Asiatic mangrove</name>
    <dbReference type="NCBI Taxonomy" id="61149"/>
    <lineage>
        <taxon>Eukaryota</taxon>
        <taxon>Viridiplantae</taxon>
        <taxon>Streptophyta</taxon>
        <taxon>Embryophyta</taxon>
        <taxon>Tracheophyta</taxon>
        <taxon>Spermatophyta</taxon>
        <taxon>Magnoliopsida</taxon>
        <taxon>eudicotyledons</taxon>
        <taxon>Gunneridae</taxon>
        <taxon>Pentapetalae</taxon>
        <taxon>rosids</taxon>
        <taxon>fabids</taxon>
        <taxon>Malpighiales</taxon>
        <taxon>Rhizophoraceae</taxon>
        <taxon>Rhizophora</taxon>
    </lineage>
</organism>
<reference evidence="1" key="1">
    <citation type="submission" date="2018-02" db="EMBL/GenBank/DDBJ databases">
        <title>Rhizophora mucronata_Transcriptome.</title>
        <authorList>
            <person name="Meera S.P."/>
            <person name="Sreeshan A."/>
            <person name="Augustine A."/>
        </authorList>
    </citation>
    <scope>NUCLEOTIDE SEQUENCE</scope>
    <source>
        <tissue evidence="1">Leaf</tissue>
    </source>
</reference>
<name>A0A2P2LWZ8_RHIMU</name>
<protein>
    <submittedName>
        <fullName evidence="1">Pentatricopeptide repeat-containing protein At1g25360</fullName>
    </submittedName>
</protein>
<proteinExistence type="predicted"/>
<evidence type="ECO:0000313" key="1">
    <source>
        <dbReference type="EMBL" id="MBX22490.1"/>
    </source>
</evidence>
<sequence length="73" mass="8540">MATCRENCEKCYSVRQNTCCQHLFIKFNCLDTMSMLSKGCNHGIPRYRIYPRHGKEEKICSLNNTTSSIHCYQ</sequence>
<accession>A0A2P2LWZ8</accession>
<dbReference type="AlphaFoldDB" id="A0A2P2LWZ8"/>
<dbReference type="EMBL" id="GGEC01042006">
    <property type="protein sequence ID" value="MBX22490.1"/>
    <property type="molecule type" value="Transcribed_RNA"/>
</dbReference>